<dbReference type="AlphaFoldDB" id="A0A023BCJ4"/>
<evidence type="ECO:0000313" key="1">
    <source>
        <dbReference type="EMBL" id="EZG83907.1"/>
    </source>
</evidence>
<dbReference type="EMBL" id="AFNH02000102">
    <property type="protein sequence ID" value="EZG83907.1"/>
    <property type="molecule type" value="Genomic_DNA"/>
</dbReference>
<dbReference type="GeneID" id="22910770"/>
<reference evidence="1" key="1">
    <citation type="submission" date="2013-12" db="EMBL/GenBank/DDBJ databases">
        <authorList>
            <person name="Omoto C.K."/>
            <person name="Sibley D."/>
            <person name="Venepally P."/>
            <person name="Hadjithomas M."/>
            <person name="Karamycheva S."/>
            <person name="Brunk B."/>
            <person name="Roos D."/>
            <person name="Caler E."/>
            <person name="Lorenzi H."/>
        </authorList>
    </citation>
    <scope>NUCLEOTIDE SEQUENCE</scope>
</reference>
<sequence>MGVCAHEFAGDGFLVALGYERNESEMSIPLTALLPHSDRLLTTVSGAYGGCLQGAMNVPRLRVVCEDSIMHRLLSKLHVFERWPDGVRLVVSQKCSRCEPFSIDMSPVATSSDAKSYRFPYSSAMCDSVLKVLEHGASTRQDNVDWDLVKREMPTAMSSEPVQLSQPINNTGICKSIEPLVNHALDVLTFQPTYHTCTQTGDVLVVIDIADRLINIAITDANADEPSDDALITLSSVA</sequence>
<dbReference type="VEuPathDB" id="CryptoDB:GNI_013900"/>
<accession>A0A023BCJ4</accession>
<comment type="caution">
    <text evidence="1">The sequence shown here is derived from an EMBL/GenBank/DDBJ whole genome shotgun (WGS) entry which is preliminary data.</text>
</comment>
<dbReference type="RefSeq" id="XP_011128906.1">
    <property type="nucleotide sequence ID" value="XM_011130604.1"/>
</dbReference>
<evidence type="ECO:0000313" key="2">
    <source>
        <dbReference type="Proteomes" id="UP000019763"/>
    </source>
</evidence>
<dbReference type="Proteomes" id="UP000019763">
    <property type="component" value="Unassembled WGS sequence"/>
</dbReference>
<proteinExistence type="predicted"/>
<organism evidence="1 2">
    <name type="scientific">Gregarina niphandrodes</name>
    <name type="common">Septate eugregarine</name>
    <dbReference type="NCBI Taxonomy" id="110365"/>
    <lineage>
        <taxon>Eukaryota</taxon>
        <taxon>Sar</taxon>
        <taxon>Alveolata</taxon>
        <taxon>Apicomplexa</taxon>
        <taxon>Conoidasida</taxon>
        <taxon>Gregarinasina</taxon>
        <taxon>Eugregarinorida</taxon>
        <taxon>Gregarinidae</taxon>
        <taxon>Gregarina</taxon>
    </lineage>
</organism>
<keyword evidence="2" id="KW-1185">Reference proteome</keyword>
<gene>
    <name evidence="1" type="ORF">GNI_013900</name>
</gene>
<name>A0A023BCJ4_GRENI</name>
<protein>
    <submittedName>
        <fullName evidence="1">Uncharacterized protein</fullName>
    </submittedName>
</protein>